<gene>
    <name evidence="2" type="ORF">IZO911_LOCUS1929</name>
    <name evidence="3" type="ORF">IZO911_LOCUS1930</name>
</gene>
<dbReference type="SUPFAM" id="SSF51998">
    <property type="entry name" value="PFL-like glycyl radical enzymes"/>
    <property type="match status" value="1"/>
</dbReference>
<dbReference type="EMBL" id="CAJNOE010000009">
    <property type="protein sequence ID" value="CAF0721235.1"/>
    <property type="molecule type" value="Genomic_DNA"/>
</dbReference>
<dbReference type="Proteomes" id="UP000663860">
    <property type="component" value="Unassembled WGS sequence"/>
</dbReference>
<feature type="compositionally biased region" description="Low complexity" evidence="1">
    <location>
        <begin position="53"/>
        <end position="64"/>
    </location>
</feature>
<dbReference type="GO" id="GO:0005524">
    <property type="term" value="F:ATP binding"/>
    <property type="evidence" value="ECO:0007669"/>
    <property type="project" value="TreeGrafter"/>
</dbReference>
<dbReference type="EMBL" id="CAJNOE010000009">
    <property type="protein sequence ID" value="CAF0721225.1"/>
    <property type="molecule type" value="Genomic_DNA"/>
</dbReference>
<comment type="caution">
    <text evidence="2">The sequence shown here is derived from an EMBL/GenBank/DDBJ whole genome shotgun (WGS) entry which is preliminary data.</text>
</comment>
<dbReference type="AlphaFoldDB" id="A0A813MCX9"/>
<reference evidence="2" key="1">
    <citation type="submission" date="2021-02" db="EMBL/GenBank/DDBJ databases">
        <authorList>
            <person name="Nowell W R."/>
        </authorList>
    </citation>
    <scope>NUCLEOTIDE SEQUENCE</scope>
</reference>
<evidence type="ECO:0000313" key="2">
    <source>
        <dbReference type="EMBL" id="CAF0721225.1"/>
    </source>
</evidence>
<organism evidence="2 4">
    <name type="scientific">Adineta steineri</name>
    <dbReference type="NCBI Taxonomy" id="433720"/>
    <lineage>
        <taxon>Eukaryota</taxon>
        <taxon>Metazoa</taxon>
        <taxon>Spiralia</taxon>
        <taxon>Gnathifera</taxon>
        <taxon>Rotifera</taxon>
        <taxon>Eurotatoria</taxon>
        <taxon>Bdelloidea</taxon>
        <taxon>Adinetida</taxon>
        <taxon>Adinetidae</taxon>
        <taxon>Adineta</taxon>
    </lineage>
</organism>
<evidence type="ECO:0000313" key="3">
    <source>
        <dbReference type="EMBL" id="CAF0721235.1"/>
    </source>
</evidence>
<evidence type="ECO:0000313" key="4">
    <source>
        <dbReference type="Proteomes" id="UP000663860"/>
    </source>
</evidence>
<dbReference type="GO" id="GO:0004748">
    <property type="term" value="F:ribonucleoside-diphosphate reductase activity, thioredoxin disulfide as acceptor"/>
    <property type="evidence" value="ECO:0007669"/>
    <property type="project" value="TreeGrafter"/>
</dbReference>
<feature type="region of interest" description="Disordered" evidence="1">
    <location>
        <begin position="42"/>
        <end position="64"/>
    </location>
</feature>
<dbReference type="Gene3D" id="3.20.70.20">
    <property type="match status" value="1"/>
</dbReference>
<sequence>MHFYAWKKGLKTGMYYLRTRPAADPIKFTVDKSRINATVKTDGSIEKGTGPQEELTATTTTSEEQNLARRMKQCNVTDENGACLMCSS</sequence>
<dbReference type="InterPro" id="IPR039718">
    <property type="entry name" value="Rrm1"/>
</dbReference>
<dbReference type="PANTHER" id="PTHR11573">
    <property type="entry name" value="RIBONUCLEOSIDE-DIPHOSPHATE REDUCTASE LARGE CHAIN"/>
    <property type="match status" value="1"/>
</dbReference>
<dbReference type="PANTHER" id="PTHR11573:SF6">
    <property type="entry name" value="RIBONUCLEOSIDE-DIPHOSPHATE REDUCTASE LARGE SUBUNIT"/>
    <property type="match status" value="1"/>
</dbReference>
<name>A0A813MCX9_9BILA</name>
<dbReference type="GO" id="GO:0005971">
    <property type="term" value="C:ribonucleoside-diphosphate reductase complex"/>
    <property type="evidence" value="ECO:0007669"/>
    <property type="project" value="TreeGrafter"/>
</dbReference>
<dbReference type="GO" id="GO:0009263">
    <property type="term" value="P:deoxyribonucleotide biosynthetic process"/>
    <property type="evidence" value="ECO:0007669"/>
    <property type="project" value="TreeGrafter"/>
</dbReference>
<accession>A0A813MCX9</accession>
<evidence type="ECO:0000256" key="1">
    <source>
        <dbReference type="SAM" id="MobiDB-lite"/>
    </source>
</evidence>
<protein>
    <submittedName>
        <fullName evidence="2">Uncharacterized protein</fullName>
    </submittedName>
</protein>
<proteinExistence type="predicted"/>